<sequence>MAGGLNCGLHTWIAWKTAIGAEHSGVGVPEPDTLAMQRKTVQGSGAWARAVALRPRPKVAASAIVAEIVRSFMVNTSLVVIEMTCLSVGDLR</sequence>
<gene>
    <name evidence="1" type="ORF">N018_12285</name>
</gene>
<evidence type="ECO:0000313" key="2">
    <source>
        <dbReference type="Proteomes" id="UP000019089"/>
    </source>
</evidence>
<dbReference type="AlphaFoldDB" id="W0MYB1"/>
<dbReference type="KEGG" id="psyr:N018_12285"/>
<dbReference type="EMBL" id="CP007014">
    <property type="protein sequence ID" value="AHG43574.1"/>
    <property type="molecule type" value="Genomic_DNA"/>
</dbReference>
<dbReference type="HOGENOM" id="CLU_2410990_0_0_6"/>
<proteinExistence type="predicted"/>
<organism evidence="1 2">
    <name type="scientific">Pseudomonas syringae CC1557</name>
    <dbReference type="NCBI Taxonomy" id="1357279"/>
    <lineage>
        <taxon>Bacteria</taxon>
        <taxon>Pseudomonadati</taxon>
        <taxon>Pseudomonadota</taxon>
        <taxon>Gammaproteobacteria</taxon>
        <taxon>Pseudomonadales</taxon>
        <taxon>Pseudomonadaceae</taxon>
        <taxon>Pseudomonas</taxon>
        <taxon>Pseudomonas syringae</taxon>
    </lineage>
</organism>
<protein>
    <submittedName>
        <fullName evidence="1">Uncharacterized protein</fullName>
    </submittedName>
</protein>
<name>W0MYB1_PSESX</name>
<evidence type="ECO:0000313" key="1">
    <source>
        <dbReference type="EMBL" id="AHG43574.1"/>
    </source>
</evidence>
<reference evidence="1 2" key="1">
    <citation type="submission" date="2013-12" db="EMBL/GenBank/DDBJ databases">
        <title>Interactions Between Genome Architecture and Virulence Genes in Pseudomonas syringae, strain CC1557 as a model.</title>
        <authorList>
            <person name="Baltrus D."/>
            <person name="Hockett K."/>
            <person name="Karlsrud E."/>
            <person name="Dougherty K."/>
            <person name="Nishimura M."/>
        </authorList>
    </citation>
    <scope>NUCLEOTIDE SEQUENCE [LARGE SCALE GENOMIC DNA]</scope>
    <source>
        <strain evidence="1 2">CC1557</strain>
    </source>
</reference>
<accession>W0MYB1</accession>
<dbReference type="Proteomes" id="UP000019089">
    <property type="component" value="Chromosome"/>
</dbReference>